<dbReference type="WBParaSite" id="MBELARI_LOCUS10778.2">
    <property type="protein sequence ID" value="MBELARI_LOCUS10778.2"/>
    <property type="gene ID" value="MBELARI_LOCUS10778"/>
</dbReference>
<dbReference type="Pfam" id="PF25021">
    <property type="entry name" value="TEN_NHL"/>
    <property type="match status" value="1"/>
</dbReference>
<feature type="domain" description="EGF-like" evidence="8">
    <location>
        <begin position="668"/>
        <end position="700"/>
    </location>
</feature>
<dbReference type="Pfam" id="PF25020">
    <property type="entry name" value="TTR_TEN1-4"/>
    <property type="match status" value="1"/>
</dbReference>
<protein>
    <recommendedName>
        <fullName evidence="8">EGF-like domain-containing protein</fullName>
    </recommendedName>
</protein>
<dbReference type="InterPro" id="IPR056822">
    <property type="entry name" value="TEN_NHL"/>
</dbReference>
<evidence type="ECO:0000256" key="4">
    <source>
        <dbReference type="ARBA" id="ARBA00023180"/>
    </source>
</evidence>
<dbReference type="PANTHER" id="PTHR11219:SF69">
    <property type="entry name" value="TENEURIN-A"/>
    <property type="match status" value="1"/>
</dbReference>
<proteinExistence type="predicted"/>
<feature type="compositionally biased region" description="Pro residues" evidence="6">
    <location>
        <begin position="47"/>
        <end position="59"/>
    </location>
</feature>
<dbReference type="GO" id="GO:0008045">
    <property type="term" value="P:motor neuron axon guidance"/>
    <property type="evidence" value="ECO:0007669"/>
    <property type="project" value="TreeGrafter"/>
</dbReference>
<feature type="compositionally biased region" description="Polar residues" evidence="6">
    <location>
        <begin position="32"/>
        <end position="43"/>
    </location>
</feature>
<comment type="caution">
    <text evidence="5">Lacks conserved residue(s) required for the propagation of feature annotation.</text>
</comment>
<dbReference type="InterPro" id="IPR000742">
    <property type="entry name" value="EGF"/>
</dbReference>
<dbReference type="PANTHER" id="PTHR11219">
    <property type="entry name" value="TENEURIN AND N-ACETYLGLUCOSAMINE-1-PHOSPHODIESTER ALPHA-N-ACETYLGLUCOSAMINIDASE"/>
    <property type="match status" value="1"/>
</dbReference>
<evidence type="ECO:0000313" key="10">
    <source>
        <dbReference type="WBParaSite" id="MBELARI_LOCUS10778.2"/>
    </source>
</evidence>
<feature type="disulfide bond" evidence="5">
    <location>
        <begin position="486"/>
        <end position="495"/>
    </location>
</feature>
<feature type="disulfide bond" evidence="5">
    <location>
        <begin position="690"/>
        <end position="699"/>
    </location>
</feature>
<dbReference type="FunFam" id="2.10.25.10:FF:000001">
    <property type="entry name" value="Tenascin C"/>
    <property type="match status" value="1"/>
</dbReference>
<feature type="region of interest" description="Disordered" evidence="6">
    <location>
        <begin position="560"/>
        <end position="587"/>
    </location>
</feature>
<dbReference type="Pfam" id="PF25024">
    <property type="entry name" value="EGF_TEN"/>
    <property type="match status" value="2"/>
</dbReference>
<evidence type="ECO:0000256" key="6">
    <source>
        <dbReference type="SAM" id="MobiDB-lite"/>
    </source>
</evidence>
<dbReference type="Pfam" id="PF23093">
    <property type="entry name" value="GBD_Tenm3"/>
    <property type="match status" value="1"/>
</dbReference>
<dbReference type="PROSITE" id="PS01186">
    <property type="entry name" value="EGF_2"/>
    <property type="match status" value="4"/>
</dbReference>
<dbReference type="AlphaFoldDB" id="A0AAF3EA41"/>
<dbReference type="Proteomes" id="UP000887575">
    <property type="component" value="Unassembled WGS sequence"/>
</dbReference>
<dbReference type="InterPro" id="IPR056820">
    <property type="entry name" value="TEN_TTR-like"/>
</dbReference>
<dbReference type="FunFam" id="2.10.25.10:FF:000013">
    <property type="entry name" value="Teneurin transmembrane protein 4"/>
    <property type="match status" value="1"/>
</dbReference>
<feature type="disulfide bond" evidence="5">
    <location>
        <begin position="672"/>
        <end position="682"/>
    </location>
</feature>
<evidence type="ECO:0000256" key="1">
    <source>
        <dbReference type="ARBA" id="ARBA00022536"/>
    </source>
</evidence>
<keyword evidence="7" id="KW-0472">Membrane</keyword>
<feature type="domain" description="EGF-like" evidence="8">
    <location>
        <begin position="605"/>
        <end position="638"/>
    </location>
</feature>
<sequence>MESGAPFPRLAAGIYHRKPQPILSRDEERTLETASLSVKSTVKSPMRQPPPKWLPPQPPTNQQALLSPDEETYEDPETINDMKAHSSRDKLMLHGNSYEVSTSQMRQSQLHEAPPLDDWSPAECILHKNSEGAYYIPTSFVCAPSPTTNVSTLPPHQRYDKGCTSTRHSCVEPQVNTALLKRQSTLNSKKMKNLKEDSPSRRATPLVFCLLLALLAALLVIIVLLLRAPRYVYSSSYAGSTSMSADRLSELRPLPDTIQLGQRVFADLIPQSIAYTEIYIPRPTRVTLNVTVGTGAQLVLFGRHSVAPSLSLHDFFHPIRAELIATHASHSIEESSRKRREAIEIVTPRIASVEHFILEGRWHLAILNERNRVEPIELIVEALPTHQEITTDGSNKKKSVFRCPSDCSSRGECVNGVCKCASGYTGTACDEVVCPLVCSGNGILSLGRCVCFEGYKGRECDVRQHWCEIADCNGRGRCTPRGVCDCIAGWSGDSCEIRSCPHPSCSGRGKCLDGVCYCEDGWTGSECSKNVRTLVFPKSNIIAEKSHEELKVIVEASPLSPATSSHHSSHPHRSKANSPLSIDPTQHPNSLKAVIESRETEPTENLEAILENPCNNRGRVDSQGFCICSLGFTGPSCELVSCTPECLQGVCHHGVCTCKNGWKGIDCSQKECALGCEQHGRCEKNGTCLCDRGWNGENCYQEGCPRDCSGRGQCRLGVDGWWCECDTGRRGADCSLFIEHSCDDGVDNDHNGLMDCEDPKCCASESCRLEPSCMMAPSPIDVLLKLPTPQNAPFYQRVMFLIKNDSVQSYADYSQFDESIASVVRGRVLWDGGASGTVADLPLPGVRVSDVNHPLYGFTLSRLDGSGAFDLLVNGGRTIQLQFLRSPFQRRKLSVYVPPNEIVYVGDVVMHKEKKTEDELATRVRQECSISKRSMESVEIRNDWKIWGAPSVNGNAKVLADVGAVSDSIQIPGTQVYLVYDSRRSDGSLSRLEMRLTGSKPDSKLRLVHLRIDVAGTRFTKKLAARADLSYTFAWNKQNVYKQMESGLVPVVVHIGYEYEHCSRESEILWVTKRSYLSGKARKTSFGGWTPHIHHHYDVVNNVLEKGDGSRLFLSAENPVVDLLVGSDGRRELDCQSCHSAKANSPLLRPVTVAAGIDGSVLIGDQNLIRRLTPRWSTNHNAYPKYC</sequence>
<evidence type="ECO:0000256" key="3">
    <source>
        <dbReference type="ARBA" id="ARBA00023157"/>
    </source>
</evidence>
<dbReference type="Pfam" id="PF24329">
    <property type="entry name" value="FN-plug_TEN1-4"/>
    <property type="match status" value="1"/>
</dbReference>
<dbReference type="PROSITE" id="PS00022">
    <property type="entry name" value="EGF_1"/>
    <property type="match status" value="5"/>
</dbReference>
<dbReference type="InterPro" id="IPR057629">
    <property type="entry name" value="Teneurin1-4_GBD"/>
</dbReference>
<evidence type="ECO:0000313" key="9">
    <source>
        <dbReference type="Proteomes" id="UP000887575"/>
    </source>
</evidence>
<keyword evidence="9" id="KW-1185">Reference proteome</keyword>
<dbReference type="InterPro" id="IPR051216">
    <property type="entry name" value="Teneurin"/>
</dbReference>
<organism evidence="9 10">
    <name type="scientific">Mesorhabditis belari</name>
    <dbReference type="NCBI Taxonomy" id="2138241"/>
    <lineage>
        <taxon>Eukaryota</taxon>
        <taxon>Metazoa</taxon>
        <taxon>Ecdysozoa</taxon>
        <taxon>Nematoda</taxon>
        <taxon>Chromadorea</taxon>
        <taxon>Rhabditida</taxon>
        <taxon>Rhabditina</taxon>
        <taxon>Rhabditomorpha</taxon>
        <taxon>Rhabditoidea</taxon>
        <taxon>Rhabditidae</taxon>
        <taxon>Mesorhabditinae</taxon>
        <taxon>Mesorhabditis</taxon>
    </lineage>
</organism>
<keyword evidence="1 5" id="KW-0245">EGF-like domain</keyword>
<keyword evidence="2" id="KW-0677">Repeat</keyword>
<dbReference type="PROSITE" id="PS50026">
    <property type="entry name" value="EGF_3"/>
    <property type="match status" value="3"/>
</dbReference>
<name>A0AAF3EA41_9BILA</name>
<keyword evidence="7" id="KW-0812">Transmembrane</keyword>
<feature type="compositionally biased region" description="Polar residues" evidence="6">
    <location>
        <begin position="576"/>
        <end position="587"/>
    </location>
</feature>
<dbReference type="InterPro" id="IPR057627">
    <property type="entry name" value="FN-plug_TEN1-4"/>
</dbReference>
<evidence type="ECO:0000256" key="2">
    <source>
        <dbReference type="ARBA" id="ARBA00022737"/>
    </source>
</evidence>
<dbReference type="SMART" id="SM00181">
    <property type="entry name" value="EGF"/>
    <property type="match status" value="8"/>
</dbReference>
<keyword evidence="7" id="KW-1133">Transmembrane helix</keyword>
<keyword evidence="3 5" id="KW-1015">Disulfide bond</keyword>
<evidence type="ECO:0000256" key="7">
    <source>
        <dbReference type="SAM" id="Phobius"/>
    </source>
</evidence>
<feature type="domain" description="EGF-like" evidence="8">
    <location>
        <begin position="463"/>
        <end position="496"/>
    </location>
</feature>
<evidence type="ECO:0000256" key="5">
    <source>
        <dbReference type="PROSITE-ProRule" id="PRU00076"/>
    </source>
</evidence>
<dbReference type="Gene3D" id="2.10.25.10">
    <property type="entry name" value="Laminin"/>
    <property type="match status" value="6"/>
</dbReference>
<feature type="transmembrane region" description="Helical" evidence="7">
    <location>
        <begin position="205"/>
        <end position="226"/>
    </location>
</feature>
<evidence type="ECO:0000259" key="8">
    <source>
        <dbReference type="PROSITE" id="PS50026"/>
    </source>
</evidence>
<feature type="region of interest" description="Disordered" evidence="6">
    <location>
        <begin position="1"/>
        <end position="75"/>
    </location>
</feature>
<reference evidence="10" key="1">
    <citation type="submission" date="2024-02" db="UniProtKB">
        <authorList>
            <consortium name="WormBaseParasite"/>
        </authorList>
    </citation>
    <scope>IDENTIFICATION</scope>
</reference>
<accession>A0AAF3EA41</accession>
<keyword evidence="4" id="KW-0325">Glycoprotein</keyword>
<feature type="disulfide bond" evidence="5">
    <location>
        <begin position="628"/>
        <end position="637"/>
    </location>
</feature>